<feature type="transmembrane region" description="Helical" evidence="1">
    <location>
        <begin position="16"/>
        <end position="41"/>
    </location>
</feature>
<feature type="transmembrane region" description="Helical" evidence="1">
    <location>
        <begin position="182"/>
        <end position="199"/>
    </location>
</feature>
<feature type="domain" description="CAAX prenyl protease 2/Lysostaphin resistance protein A-like" evidence="2">
    <location>
        <begin position="145"/>
        <end position="243"/>
    </location>
</feature>
<dbReference type="EMBL" id="WAAT01000001">
    <property type="protein sequence ID" value="KAB1071868.1"/>
    <property type="molecule type" value="Genomic_DNA"/>
</dbReference>
<dbReference type="Pfam" id="PF02517">
    <property type="entry name" value="Rce1-like"/>
    <property type="match status" value="1"/>
</dbReference>
<dbReference type="GO" id="GO:0008237">
    <property type="term" value="F:metallopeptidase activity"/>
    <property type="evidence" value="ECO:0007669"/>
    <property type="project" value="UniProtKB-KW"/>
</dbReference>
<evidence type="ECO:0000313" key="4">
    <source>
        <dbReference type="Proteomes" id="UP000441333"/>
    </source>
</evidence>
<dbReference type="RefSeq" id="WP_150935603.1">
    <property type="nucleotide sequence ID" value="NZ_WAAT01000001.1"/>
</dbReference>
<comment type="caution">
    <text evidence="3">The sequence shown here is derived from an EMBL/GenBank/DDBJ whole genome shotgun (WGS) entry which is preliminary data.</text>
</comment>
<name>A0A6N6MR96_9FLAO</name>
<evidence type="ECO:0000259" key="2">
    <source>
        <dbReference type="Pfam" id="PF02517"/>
    </source>
</evidence>
<keyword evidence="1" id="KW-1133">Transmembrane helix</keyword>
<feature type="transmembrane region" description="Helical" evidence="1">
    <location>
        <begin position="109"/>
        <end position="131"/>
    </location>
</feature>
<reference evidence="3 4" key="1">
    <citation type="submission" date="2019-09" db="EMBL/GenBank/DDBJ databases">
        <authorList>
            <person name="Cao W.R."/>
        </authorList>
    </citation>
    <scope>NUCLEOTIDE SEQUENCE [LARGE SCALE GENOMIC DNA]</scope>
    <source>
        <strain evidence="3 4">B1N29</strain>
    </source>
</reference>
<dbReference type="PANTHER" id="PTHR39430">
    <property type="entry name" value="MEMBRANE-ASSOCIATED PROTEASE-RELATED"/>
    <property type="match status" value="1"/>
</dbReference>
<evidence type="ECO:0000313" key="3">
    <source>
        <dbReference type="EMBL" id="KAB1071868.1"/>
    </source>
</evidence>
<keyword evidence="3" id="KW-0645">Protease</keyword>
<dbReference type="GO" id="GO:0004175">
    <property type="term" value="F:endopeptidase activity"/>
    <property type="evidence" value="ECO:0007669"/>
    <property type="project" value="UniProtKB-ARBA"/>
</dbReference>
<dbReference type="GO" id="GO:0080120">
    <property type="term" value="P:CAAX-box protein maturation"/>
    <property type="evidence" value="ECO:0007669"/>
    <property type="project" value="UniProtKB-ARBA"/>
</dbReference>
<feature type="transmembrane region" description="Helical" evidence="1">
    <location>
        <begin position="205"/>
        <end position="225"/>
    </location>
</feature>
<dbReference type="Proteomes" id="UP000441333">
    <property type="component" value="Unassembled WGS sequence"/>
</dbReference>
<protein>
    <submittedName>
        <fullName evidence="3">CPBP family intramembrane metalloprotease</fullName>
    </submittedName>
</protein>
<dbReference type="AlphaFoldDB" id="A0A6N6MR96"/>
<feature type="transmembrane region" description="Helical" evidence="1">
    <location>
        <begin position="232"/>
        <end position="250"/>
    </location>
</feature>
<feature type="transmembrane region" description="Helical" evidence="1">
    <location>
        <begin position="66"/>
        <end position="89"/>
    </location>
</feature>
<sequence length="325" mass="37191">MYIEQAFKGLYEWWRYVVGVVIIFCAWQIVGMIPLAGALAYKAIMAGGDTGITTIPQMIDLLGSNLFLFVMLFSFAVGLIGVFISVKSLHKLSITSFTTVRKKIDWSRFWFVFILWGVISTGFIFLDYFLTPEDYQWNFQLKPFLILCVIAVVLIPLQTSFEEYFFRGYLMQGFGMIFKSRLAPLIITSLSFGLMHIANPEVEQLGYVIMIYYIGTGLFLGIITLMDEGLELALGFHAANNLFTALLVSADWTAFQTHSLFKDLSDPSEMGFMEIFVPVFIVFPVLLFVFSKKYNWTDWKEKLSGKIVEKEKENNINLKSYDAEL</sequence>
<proteinExistence type="predicted"/>
<feature type="transmembrane region" description="Helical" evidence="1">
    <location>
        <begin position="270"/>
        <end position="290"/>
    </location>
</feature>
<feature type="transmembrane region" description="Helical" evidence="1">
    <location>
        <begin position="143"/>
        <end position="161"/>
    </location>
</feature>
<keyword evidence="3" id="KW-0482">Metalloprotease</keyword>
<keyword evidence="1" id="KW-0472">Membrane</keyword>
<keyword evidence="4" id="KW-1185">Reference proteome</keyword>
<dbReference type="GO" id="GO:0006508">
    <property type="term" value="P:proteolysis"/>
    <property type="evidence" value="ECO:0007669"/>
    <property type="project" value="UniProtKB-KW"/>
</dbReference>
<dbReference type="InterPro" id="IPR003675">
    <property type="entry name" value="Rce1/LyrA-like_dom"/>
</dbReference>
<keyword evidence="1" id="KW-0812">Transmembrane</keyword>
<keyword evidence="3" id="KW-0378">Hydrolase</keyword>
<dbReference type="PANTHER" id="PTHR39430:SF1">
    <property type="entry name" value="PROTEASE"/>
    <property type="match status" value="1"/>
</dbReference>
<gene>
    <name evidence="3" type="ORF">F6U93_00025</name>
</gene>
<organism evidence="3 4">
    <name type="scientific">Pseudotamlana haliotis</name>
    <dbReference type="NCBI Taxonomy" id="2614804"/>
    <lineage>
        <taxon>Bacteria</taxon>
        <taxon>Pseudomonadati</taxon>
        <taxon>Bacteroidota</taxon>
        <taxon>Flavobacteriia</taxon>
        <taxon>Flavobacteriales</taxon>
        <taxon>Flavobacteriaceae</taxon>
        <taxon>Pseudotamlana</taxon>
    </lineage>
</organism>
<accession>A0A6N6MR96</accession>
<evidence type="ECO:0000256" key="1">
    <source>
        <dbReference type="SAM" id="Phobius"/>
    </source>
</evidence>